<dbReference type="PIRSF" id="PIRSF029792">
    <property type="entry name" value="Pro_racemase"/>
    <property type="match status" value="1"/>
</dbReference>
<comment type="similarity">
    <text evidence="1">Belongs to the proline racemase family.</text>
</comment>
<gene>
    <name evidence="5" type="ORF">SAMN05443638_1183</name>
</gene>
<dbReference type="GO" id="GO:0018112">
    <property type="term" value="F:proline racemase activity"/>
    <property type="evidence" value="ECO:0007669"/>
    <property type="project" value="UniProtKB-EC"/>
</dbReference>
<evidence type="ECO:0000256" key="2">
    <source>
        <dbReference type="ARBA" id="ARBA00052373"/>
    </source>
</evidence>
<dbReference type="PANTHER" id="PTHR33442">
    <property type="entry name" value="TRANS-3-HYDROXY-L-PROLINE DEHYDRATASE"/>
    <property type="match status" value="1"/>
</dbReference>
<dbReference type="AlphaFoldDB" id="A0A1M4XEZ9"/>
<evidence type="ECO:0000313" key="5">
    <source>
        <dbReference type="EMBL" id="SHE92124.1"/>
    </source>
</evidence>
<name>A0A1M4XEZ9_9CLOT</name>
<dbReference type="NCBIfam" id="NF010576">
    <property type="entry name" value="PRK13969.1"/>
    <property type="match status" value="1"/>
</dbReference>
<dbReference type="Pfam" id="PF05544">
    <property type="entry name" value="Pro_racemase"/>
    <property type="match status" value="1"/>
</dbReference>
<dbReference type="Gene3D" id="3.10.310.10">
    <property type="entry name" value="Diaminopimelate Epimerase, Chain A, domain 1"/>
    <property type="match status" value="2"/>
</dbReference>
<dbReference type="Proteomes" id="UP000184035">
    <property type="component" value="Unassembled WGS sequence"/>
</dbReference>
<evidence type="ECO:0000256" key="3">
    <source>
        <dbReference type="ARBA" id="ARBA00067038"/>
    </source>
</evidence>
<dbReference type="EMBL" id="FQVM01000018">
    <property type="protein sequence ID" value="SHE92124.1"/>
    <property type="molecule type" value="Genomic_DNA"/>
</dbReference>
<dbReference type="FunFam" id="3.10.310.10:FF:000005">
    <property type="entry name" value="Proline racemase"/>
    <property type="match status" value="1"/>
</dbReference>
<dbReference type="SUPFAM" id="SSF54506">
    <property type="entry name" value="Diaminopimelate epimerase-like"/>
    <property type="match status" value="1"/>
</dbReference>
<evidence type="ECO:0000256" key="1">
    <source>
        <dbReference type="ARBA" id="ARBA00007529"/>
    </source>
</evidence>
<dbReference type="STRING" id="1533.SAMN05443638_1183"/>
<proteinExistence type="inferred from homology"/>
<reference evidence="5 6" key="1">
    <citation type="submission" date="2016-11" db="EMBL/GenBank/DDBJ databases">
        <authorList>
            <person name="Jaros S."/>
            <person name="Januszkiewicz K."/>
            <person name="Wedrychowicz H."/>
        </authorList>
    </citation>
    <scope>NUCLEOTIDE SEQUENCE [LARGE SCALE GENOMIC DNA]</scope>
    <source>
        <strain evidence="5 6">DSM 2631</strain>
    </source>
</reference>
<dbReference type="PANTHER" id="PTHR33442:SF5">
    <property type="entry name" value="BIFUNCTIONAL TRANS-3-HYDROXY-L-PROLINE DEHYDRATASE_2-EPIMERASE"/>
    <property type="match status" value="1"/>
</dbReference>
<evidence type="ECO:0000256" key="4">
    <source>
        <dbReference type="ARBA" id="ARBA00069700"/>
    </source>
</evidence>
<protein>
    <recommendedName>
        <fullName evidence="4">Proline racemase</fullName>
        <ecNumber evidence="3">5.1.1.4</ecNumber>
    </recommendedName>
</protein>
<dbReference type="SFLD" id="SFLDS00028">
    <property type="entry name" value="Proline_Racemase"/>
    <property type="match status" value="1"/>
</dbReference>
<sequence length="349" mass="38095">MSIKLKAGQIGGIKMKFSKLIQVVDSHTMGEPTRIVTGGIPNIKGKTMAEKKSYLENNLDNIRTGIMHEPRGHKNMFGAIITEPVHDEADFGVIFMDGGGYLNMCGHGSIGTATVAVEIGLVKAVEPYTNLTLDVPAGIVDARVKVQNGKAKEVSIVNVPSFLYKKDVKIDIPNIGEIKVDISFGGSFFAIVNGKDLNLEVIPENIDKLTDFGMKIRDILNKTIKVTHPTLSHIKNIDLVEIYSSTKNEKATFKNVVIFGEGQIDRSPCGTGTSAKLASLYGRGELKVSEDFIYESILGTTFKGKILKTTKVGEYDGIIPEITGKAYITGFNQLLFDDEDIFENGFTLK</sequence>
<keyword evidence="6" id="KW-1185">Reference proteome</keyword>
<comment type="catalytic activity">
    <reaction evidence="2">
        <text>L-proline = D-proline</text>
        <dbReference type="Rhea" id="RHEA:10680"/>
        <dbReference type="ChEBI" id="CHEBI:57726"/>
        <dbReference type="ChEBI" id="CHEBI:60039"/>
        <dbReference type="EC" id="5.1.1.4"/>
    </reaction>
</comment>
<accession>A0A1M4XEZ9</accession>
<dbReference type="GO" id="GO:0047580">
    <property type="term" value="F:4-hydroxyproline epimerase activity"/>
    <property type="evidence" value="ECO:0007669"/>
    <property type="project" value="TreeGrafter"/>
</dbReference>
<dbReference type="InterPro" id="IPR008794">
    <property type="entry name" value="Pro_racemase_fam"/>
</dbReference>
<evidence type="ECO:0000313" key="6">
    <source>
        <dbReference type="Proteomes" id="UP000184035"/>
    </source>
</evidence>
<dbReference type="EC" id="5.1.1.4" evidence="3"/>
<organism evidence="5 6">
    <name type="scientific">Clostridium fallax</name>
    <dbReference type="NCBI Taxonomy" id="1533"/>
    <lineage>
        <taxon>Bacteria</taxon>
        <taxon>Bacillati</taxon>
        <taxon>Bacillota</taxon>
        <taxon>Clostridia</taxon>
        <taxon>Eubacteriales</taxon>
        <taxon>Clostridiaceae</taxon>
        <taxon>Clostridium</taxon>
    </lineage>
</organism>